<accession>A0A212UHI0</accession>
<dbReference type="CDD" id="cd02511">
    <property type="entry name" value="Beta4Glucosyltransferase"/>
    <property type="match status" value="1"/>
</dbReference>
<dbReference type="Proteomes" id="UP000198131">
    <property type="component" value="Unassembled WGS sequence"/>
</dbReference>
<organism evidence="3 4">
    <name type="scientific">Hymenobacter gelipurpurascens</name>
    <dbReference type="NCBI Taxonomy" id="89968"/>
    <lineage>
        <taxon>Bacteria</taxon>
        <taxon>Pseudomonadati</taxon>
        <taxon>Bacteroidota</taxon>
        <taxon>Cytophagia</taxon>
        <taxon>Cytophagales</taxon>
        <taxon>Hymenobacteraceae</taxon>
        <taxon>Hymenobacter</taxon>
    </lineage>
</organism>
<evidence type="ECO:0000313" key="3">
    <source>
        <dbReference type="EMBL" id="SNC77534.1"/>
    </source>
</evidence>
<proteinExistence type="inferred from homology"/>
<dbReference type="AlphaFoldDB" id="A0A212UHI0"/>
<keyword evidence="4" id="KW-1185">Reference proteome</keyword>
<dbReference type="InterPro" id="IPR001173">
    <property type="entry name" value="Glyco_trans_2-like"/>
</dbReference>
<dbReference type="Gene3D" id="3.90.550.10">
    <property type="entry name" value="Spore Coat Polysaccharide Biosynthesis Protein SpsA, Chain A"/>
    <property type="match status" value="1"/>
</dbReference>
<dbReference type="SUPFAM" id="SSF53448">
    <property type="entry name" value="Nucleotide-diphospho-sugar transferases"/>
    <property type="match status" value="1"/>
</dbReference>
<dbReference type="InterPro" id="IPR029044">
    <property type="entry name" value="Nucleotide-diphossugar_trans"/>
</dbReference>
<protein>
    <submittedName>
        <fullName evidence="3">Glycosyltransferase involved in cell wall bisynthesis</fullName>
    </submittedName>
</protein>
<feature type="domain" description="Glycosyltransferase 2-like" evidence="2">
    <location>
        <begin position="3"/>
        <end position="129"/>
    </location>
</feature>
<evidence type="ECO:0000256" key="1">
    <source>
        <dbReference type="ARBA" id="ARBA00038494"/>
    </source>
</evidence>
<dbReference type="EMBL" id="FYEW01000004">
    <property type="protein sequence ID" value="SNC77534.1"/>
    <property type="molecule type" value="Genomic_DNA"/>
</dbReference>
<dbReference type="PANTHER" id="PTHR43630:SF2">
    <property type="entry name" value="GLYCOSYLTRANSFERASE"/>
    <property type="match status" value="1"/>
</dbReference>
<sequence length="293" mass="33962">MISVLILTKDEEQDLPACLASVAWCDDIHVLDSFSQDQTVDIAQRAGACVTQRIFDNYAAQRNAALLQIPFKHSWILILDADEQIPAFMKAVLEKAVLAAPDDVAAFRLRRRDFMGRTWLKHAQVSPYYIRLLRQGHGSYHREINEVLQIDGTVQELEGYFDHFPFSKGMQHWLARHNQYSLMEAQRWIAENQGIIKFSLVKALLSKDFHERRFHQKGLFYKLPARPLLKWLYIMFWRRGMLDGSAGFTYATLQAIYEYFIVLKSQELLNRQPHRQIKPLDALPDAGILLTSA</sequence>
<gene>
    <name evidence="3" type="ORF">SAMN06265337_4120</name>
</gene>
<dbReference type="PANTHER" id="PTHR43630">
    <property type="entry name" value="POLY-BETA-1,6-N-ACETYL-D-GLUCOSAMINE SYNTHASE"/>
    <property type="match status" value="1"/>
</dbReference>
<reference evidence="4" key="1">
    <citation type="submission" date="2017-06" db="EMBL/GenBank/DDBJ databases">
        <authorList>
            <person name="Varghese N."/>
            <person name="Submissions S."/>
        </authorList>
    </citation>
    <scope>NUCLEOTIDE SEQUENCE [LARGE SCALE GENOMIC DNA]</scope>
    <source>
        <strain evidence="4">DSM 11116</strain>
    </source>
</reference>
<dbReference type="RefSeq" id="WP_088845522.1">
    <property type="nucleotide sequence ID" value="NZ_FYEW01000004.1"/>
</dbReference>
<dbReference type="OrthoDB" id="9815923at2"/>
<dbReference type="Pfam" id="PF00535">
    <property type="entry name" value="Glycos_transf_2"/>
    <property type="match status" value="1"/>
</dbReference>
<evidence type="ECO:0000313" key="4">
    <source>
        <dbReference type="Proteomes" id="UP000198131"/>
    </source>
</evidence>
<comment type="similarity">
    <text evidence="1">Belongs to the glycosyltransferase 2 family. WaaE/KdtX subfamily.</text>
</comment>
<name>A0A212UHI0_9BACT</name>
<keyword evidence="3" id="KW-0808">Transferase</keyword>
<evidence type="ECO:0000259" key="2">
    <source>
        <dbReference type="Pfam" id="PF00535"/>
    </source>
</evidence>
<dbReference type="GO" id="GO:0016740">
    <property type="term" value="F:transferase activity"/>
    <property type="evidence" value="ECO:0007669"/>
    <property type="project" value="UniProtKB-KW"/>
</dbReference>